<dbReference type="AlphaFoldDB" id="A0A1I0NYI5"/>
<accession>A0A1I0NYI5</accession>
<dbReference type="RefSeq" id="WP_089889989.1">
    <property type="nucleotide sequence ID" value="NZ_FOJG01000001.1"/>
</dbReference>
<evidence type="ECO:0000313" key="1">
    <source>
        <dbReference type="EMBL" id="SEW06967.1"/>
    </source>
</evidence>
<evidence type="ECO:0000313" key="2">
    <source>
        <dbReference type="Proteomes" id="UP000199310"/>
    </source>
</evidence>
<dbReference type="OrthoDB" id="8481909at2"/>
<gene>
    <name evidence="1" type="ORF">SAMN04488122_0453</name>
</gene>
<keyword evidence="2" id="KW-1185">Reference proteome</keyword>
<dbReference type="Proteomes" id="UP000199310">
    <property type="component" value="Unassembled WGS sequence"/>
</dbReference>
<sequence length="217" mass="24847">MSLLSFQKALTDLIASPQLCLQLRHDPAAILSRYDLTSRERVRLQAVVRQKGMSVSCTLYRVNRITPIYTMLPYTCFLLGPQLIPLVEAFWAIDNRSDLQFKREITIFGEFILGKLMVGDIENPYLREITTMELAMNELKFLPRALLLEEETPEDGLHPLVRLVRFDHPPEALLTALAGMQLPDRDLPTGEYWLMLDQREEELSFSTLLRKNGAAAV</sequence>
<protein>
    <submittedName>
        <fullName evidence="1">Uncharacterized protein</fullName>
    </submittedName>
</protein>
<proteinExistence type="predicted"/>
<name>A0A1I0NYI5_9BACT</name>
<dbReference type="EMBL" id="FOJG01000001">
    <property type="protein sequence ID" value="SEW06967.1"/>
    <property type="molecule type" value="Genomic_DNA"/>
</dbReference>
<organism evidence="1 2">
    <name type="scientific">Chitinophaga arvensicola</name>
    <dbReference type="NCBI Taxonomy" id="29529"/>
    <lineage>
        <taxon>Bacteria</taxon>
        <taxon>Pseudomonadati</taxon>
        <taxon>Bacteroidota</taxon>
        <taxon>Chitinophagia</taxon>
        <taxon>Chitinophagales</taxon>
        <taxon>Chitinophagaceae</taxon>
        <taxon>Chitinophaga</taxon>
    </lineage>
</organism>
<dbReference type="STRING" id="29529.SAMN04488122_0453"/>
<reference evidence="2" key="1">
    <citation type="submission" date="2016-10" db="EMBL/GenBank/DDBJ databases">
        <authorList>
            <person name="Varghese N."/>
            <person name="Submissions S."/>
        </authorList>
    </citation>
    <scope>NUCLEOTIDE SEQUENCE [LARGE SCALE GENOMIC DNA]</scope>
    <source>
        <strain evidence="2">DSM 3695</strain>
    </source>
</reference>